<comment type="caution">
    <text evidence="1">The sequence shown here is derived from an EMBL/GenBank/DDBJ whole genome shotgun (WGS) entry which is preliminary data.</text>
</comment>
<name>A0ABQ7XEH4_BRANA</name>
<dbReference type="EMBL" id="JAGKQM010000488">
    <property type="protein sequence ID" value="KAH0854281.1"/>
    <property type="molecule type" value="Genomic_DNA"/>
</dbReference>
<reference evidence="1 2" key="1">
    <citation type="submission" date="2021-05" db="EMBL/GenBank/DDBJ databases">
        <title>Genome Assembly of Synthetic Allotetraploid Brassica napus Reveals Homoeologous Exchanges between Subgenomes.</title>
        <authorList>
            <person name="Davis J.T."/>
        </authorList>
    </citation>
    <scope>NUCLEOTIDE SEQUENCE [LARGE SCALE GENOMIC DNA]</scope>
    <source>
        <strain evidence="2">cv. Da-Ae</strain>
        <tissue evidence="1">Seedling</tissue>
    </source>
</reference>
<evidence type="ECO:0000313" key="2">
    <source>
        <dbReference type="Proteomes" id="UP000824890"/>
    </source>
</evidence>
<gene>
    <name evidence="1" type="ORF">HID58_083958</name>
</gene>
<dbReference type="Proteomes" id="UP000824890">
    <property type="component" value="Unassembled WGS sequence"/>
</dbReference>
<evidence type="ECO:0000313" key="1">
    <source>
        <dbReference type="EMBL" id="KAH0854281.1"/>
    </source>
</evidence>
<proteinExistence type="predicted"/>
<protein>
    <submittedName>
        <fullName evidence="1">Uncharacterized protein</fullName>
    </submittedName>
</protein>
<accession>A0ABQ7XEH4</accession>
<sequence length="116" mass="12973">MEQLVVVQTPSQVLEAPTTKVLRYFSDFQLHLEAFLEDWEPTKDSFLVVRALETVTIPSYPAYEAGYSTTFAERVSGILGRQSFKRVDSVINVSAVKTPSSLLKSINGPKSNMQNM</sequence>
<keyword evidence="2" id="KW-1185">Reference proteome</keyword>
<organism evidence="1 2">
    <name type="scientific">Brassica napus</name>
    <name type="common">Rape</name>
    <dbReference type="NCBI Taxonomy" id="3708"/>
    <lineage>
        <taxon>Eukaryota</taxon>
        <taxon>Viridiplantae</taxon>
        <taxon>Streptophyta</taxon>
        <taxon>Embryophyta</taxon>
        <taxon>Tracheophyta</taxon>
        <taxon>Spermatophyta</taxon>
        <taxon>Magnoliopsida</taxon>
        <taxon>eudicotyledons</taxon>
        <taxon>Gunneridae</taxon>
        <taxon>Pentapetalae</taxon>
        <taxon>rosids</taxon>
        <taxon>malvids</taxon>
        <taxon>Brassicales</taxon>
        <taxon>Brassicaceae</taxon>
        <taxon>Brassiceae</taxon>
        <taxon>Brassica</taxon>
    </lineage>
</organism>